<dbReference type="InterPro" id="IPR000814">
    <property type="entry name" value="TBP"/>
</dbReference>
<dbReference type="SUPFAM" id="SSF51905">
    <property type="entry name" value="FAD/NAD(P)-binding domain"/>
    <property type="match status" value="1"/>
</dbReference>
<evidence type="ECO:0000256" key="1">
    <source>
        <dbReference type="ARBA" id="ARBA00005560"/>
    </source>
</evidence>
<evidence type="ECO:0000256" key="5">
    <source>
        <dbReference type="SAM" id="Phobius"/>
    </source>
</evidence>
<dbReference type="InterPro" id="IPR027417">
    <property type="entry name" value="P-loop_NTPase"/>
</dbReference>
<evidence type="ECO:0000259" key="6">
    <source>
        <dbReference type="PROSITE" id="PS50013"/>
    </source>
</evidence>
<evidence type="ECO:0000313" key="7">
    <source>
        <dbReference type="Proteomes" id="UP000095280"/>
    </source>
</evidence>
<dbReference type="InterPro" id="IPR016197">
    <property type="entry name" value="Chromo-like_dom_sf"/>
</dbReference>
<dbReference type="GO" id="GO:0016491">
    <property type="term" value="F:oxidoreductase activity"/>
    <property type="evidence" value="ECO:0007669"/>
    <property type="project" value="InterPro"/>
</dbReference>
<comment type="similarity">
    <text evidence="1">Belongs to the TBP family.</text>
</comment>
<feature type="compositionally biased region" description="Polar residues" evidence="4">
    <location>
        <begin position="1523"/>
        <end position="1536"/>
    </location>
</feature>
<dbReference type="InterPro" id="IPR012295">
    <property type="entry name" value="TBP_dom_sf"/>
</dbReference>
<dbReference type="SUPFAM" id="SSF54160">
    <property type="entry name" value="Chromo domain-like"/>
    <property type="match status" value="1"/>
</dbReference>
<proteinExistence type="inferred from homology"/>
<feature type="domain" description="Chromo" evidence="6">
    <location>
        <begin position="252"/>
        <end position="287"/>
    </location>
</feature>
<dbReference type="PANTHER" id="PTHR42923">
    <property type="entry name" value="PROTOPORPHYRINOGEN OXIDASE"/>
    <property type="match status" value="1"/>
</dbReference>
<evidence type="ECO:0000256" key="3">
    <source>
        <dbReference type="ARBA" id="ARBA00023163"/>
    </source>
</evidence>
<dbReference type="Pfam" id="PF01593">
    <property type="entry name" value="Amino_oxidase"/>
    <property type="match status" value="1"/>
</dbReference>
<dbReference type="CDD" id="cd00024">
    <property type="entry name" value="CD_CSD"/>
    <property type="match status" value="1"/>
</dbReference>
<dbReference type="SUPFAM" id="SSF52540">
    <property type="entry name" value="P-loop containing nucleoside triphosphate hydrolases"/>
    <property type="match status" value="2"/>
</dbReference>
<dbReference type="InterPro" id="IPR050464">
    <property type="entry name" value="Zeta_carotene_desat/Oxidored"/>
</dbReference>
<keyword evidence="5" id="KW-0812">Transmembrane</keyword>
<keyword evidence="3" id="KW-0804">Transcription</keyword>
<dbReference type="Gene3D" id="3.30.310.10">
    <property type="entry name" value="TATA-Binding Protein"/>
    <property type="match status" value="1"/>
</dbReference>
<dbReference type="Gene3D" id="3.50.50.60">
    <property type="entry name" value="FAD/NAD(P)-binding domain"/>
    <property type="match status" value="1"/>
</dbReference>
<keyword evidence="5" id="KW-1133">Transmembrane helix</keyword>
<dbReference type="Proteomes" id="UP000095280">
    <property type="component" value="Unplaced"/>
</dbReference>
<accession>A0A1I8JM29</accession>
<dbReference type="InterPro" id="IPR002937">
    <property type="entry name" value="Amino_oxidase"/>
</dbReference>
<dbReference type="Gene3D" id="1.10.405.20">
    <property type="match status" value="1"/>
</dbReference>
<feature type="transmembrane region" description="Helical" evidence="5">
    <location>
        <begin position="1329"/>
        <end position="1353"/>
    </location>
</feature>
<feature type="region of interest" description="Disordered" evidence="4">
    <location>
        <begin position="1516"/>
        <end position="1536"/>
    </location>
</feature>
<dbReference type="Gene3D" id="2.40.50.40">
    <property type="match status" value="1"/>
</dbReference>
<keyword evidence="7" id="KW-1185">Reference proteome</keyword>
<dbReference type="PROSITE" id="PS50013">
    <property type="entry name" value="CHROMO_2"/>
    <property type="match status" value="1"/>
</dbReference>
<reference evidence="8" key="1">
    <citation type="submission" date="2016-11" db="UniProtKB">
        <authorList>
            <consortium name="WormBaseParasite"/>
        </authorList>
    </citation>
    <scope>IDENTIFICATION</scope>
</reference>
<name>A0A1I8JM29_9PLAT</name>
<dbReference type="GO" id="GO:0006352">
    <property type="term" value="P:DNA-templated transcription initiation"/>
    <property type="evidence" value="ECO:0007669"/>
    <property type="project" value="InterPro"/>
</dbReference>
<sequence length="2090" mass="233855">GLRAGIPGFNLNAYQWEKLKQLKRQLVHSAVNRHSVTVKLGFDKLVVVSRGIIWLKRLPEDCTEDYLRRNSVALTPRLWGELWKKAEWIDNELREKSAESEYQLEAEDIKHEGQETLPVSEEEEEEEKRLRIVESDNATSSPVLPETSVGRIPQQDSDLSHDPLWYRFRAAFRARQQRLSQTKASVAPAQAKCNQVAQRYKANWSEEVYTVVSRAPKHYPYMYKIKDMKGEEIRGLFHEHELQAVPESQRLYVIEKILKTEKRQGKIRYLVKWAGYDSTDWVDEKDLRKVENAEGTPADFHFHLPSPIYLDRNVDYEAGLAEIHLPAAWFNVDEPYCFTVSDGREHEALVLQPGRFARVEELVERMNELLANSESLFFDAMSERESEMEADESGLMGRSSARDIGIKFEIQELRTVVLNNTARAELFLPSSKILQWLGFGNQSVKIPPGRQVSMYHIGCPPTNLINVHCSIVESTNCNWNSLLRTVNMNPEAGWGSYWSKVFKKTVFFPIQKTNFLHSIRVQLRDIFGFSLTAHSGSPVLLTILIHVIVSINQRIVSGGDQLYPYHAYLKALMSSSDAQQLNFYPAGFLEPETAAEGHAERHRESRWVEYAGPLLSDIFQCPVLLLNNLHLHIKLMPSEAAFAIRTPDENNTAYRIEISHCILNLRRVKVAPHISLAHEQGLTNQNALYPIERTEMQNFILPQGIQSKNIEGFTHGKLPKFVMLVFVNHRAFNGHHHSSPFEFQSFNLSQLALKKGGEAMCHAAFAPENNSFVREYLHYLKSCQSASPTNSVPWVPYQLFSNGNTAFAFDLTPEGAALWYGQKEGNLRLEIRFRQALEEPDLAQQAMETRERINCYDVRLRQGSCMIVSGPTNAGKTTFVKHLIQYKDVMFDVKPGRVLWYYGISQAAHSELSSLGVHLQQGFPSSIETALRPNDLVVFDDLIEETSNSAAMRNVFTGIAHHLPCFLVMLTQNVFFKGKELRTMSLNAMYFVIMKNPRDQLQIAALGRQCFAEKPGFLLSVFKHVTSHGRGAYLLLDFHPSTPDELRVRARILPNQRPHLNLKPVESELDTAVRYAQRKCNDILLAEDCPDDVKAAMYHDAMKSLLAKRKRTGKDDAVPASDAKMLKTDIAPSSWGEKITQSVPQKFKARARSLWAILSGNPSLIRVSENGEAQICGKTIPSSNILDLFHSAVRDSKCASEPVGWTLRVTNLVGGVDLRLAGGRGAQLPLRELALSMAHVIYRPVWPRVLIKRMRNPRVTLLLYPTGQLSICGARSYSASVKAARRFVAMLHRRVPPQLLPLVGAVLMISAAVAAAVVVVVVVVAAVAVVVVVVVVVVVAAAAAAAAAAAVAAEWWHLLLLSFFICQLNRLQIDILEEGSIQLRRSCKTSGIVSWEAGISSWKAGTVSWEAGISSWKAGTVSWEAGISSWKAGTVSWEAGISSWKAGTVSWEAGISSWKAGTVSWEAGISSWKAGTVSWEAGISSWRSEAWATGPALIELQPQSRAPWQFLRAVRGDPGKGGKNQTKNFEFSSSHNSLQPQARKAADMWEDDGFENICFVILTAYALQNMTSSLLLLLLLQLLSNHDAACLPTAAERPSRSSRVAIVGAGPAGMHMAYLLRSLGFKNLLVLESSGRVGGRSVTLKVSEADPLPHELGTCYVSSDYRDLRRMAQGIGYDLDEATLPAAVIRESSEPSARQMDLEQFVFGRVRRLDPTLRPNASDEEVKQHILQASQRYIRLRSKLYPAQQPDFLEFPLAQPSSEALAKLNCSALSYLEKNGLLALEPYFLFGMTAMGYGSPSDTSALYGLMWMSEAYLTDLLVPRKESRLGMLRKGFQTFWESARDRLQLAGGVQFRMNSRVVGVSRSGGGGGRPIKIRFFDNSMETVDWLVWTPSAQAVTGGLLDDLTPAEKDVFSRLKSRKFLTKLVRFSGQPEVAAHPVAYYLDQLDTENPSLDRLLAIRNSELALNSPDFNRSPETPASSTIVAYYLSGYSNSEGSSSDLQTAPEAHDPLASGDTLASITFNYMPRYTIPEIADGVLWRILDQVQGFRRTWFTGHSVSFDSVKSVMKYNKMLLLMAFPELENRLKEI</sequence>
<protein>
    <submittedName>
        <fullName evidence="8">Chromo domain-containing protein</fullName>
    </submittedName>
</protein>
<evidence type="ECO:0000256" key="4">
    <source>
        <dbReference type="SAM" id="MobiDB-lite"/>
    </source>
</evidence>
<dbReference type="SUPFAM" id="SSF55945">
    <property type="entry name" value="TATA-box binding protein-like"/>
    <property type="match status" value="1"/>
</dbReference>
<organism evidence="7 8">
    <name type="scientific">Macrostomum lignano</name>
    <dbReference type="NCBI Taxonomy" id="282301"/>
    <lineage>
        <taxon>Eukaryota</taxon>
        <taxon>Metazoa</taxon>
        <taxon>Spiralia</taxon>
        <taxon>Lophotrochozoa</taxon>
        <taxon>Platyhelminthes</taxon>
        <taxon>Rhabditophora</taxon>
        <taxon>Macrostomorpha</taxon>
        <taxon>Macrostomida</taxon>
        <taxon>Macrostomidae</taxon>
        <taxon>Macrostomum</taxon>
    </lineage>
</organism>
<dbReference type="Pfam" id="PF00352">
    <property type="entry name" value="TBP"/>
    <property type="match status" value="1"/>
</dbReference>
<evidence type="ECO:0000256" key="2">
    <source>
        <dbReference type="ARBA" id="ARBA00023125"/>
    </source>
</evidence>
<dbReference type="WBParaSite" id="maker-uti_cns_0049182-snap-gene-0.1-mRNA-1">
    <property type="protein sequence ID" value="maker-uti_cns_0049182-snap-gene-0.1-mRNA-1"/>
    <property type="gene ID" value="maker-uti_cns_0049182-snap-gene-0.1"/>
</dbReference>
<dbReference type="SMART" id="SM00298">
    <property type="entry name" value="CHROMO"/>
    <property type="match status" value="1"/>
</dbReference>
<dbReference type="PANTHER" id="PTHR42923:SF17">
    <property type="entry name" value="AMINE OXIDASE DOMAIN-CONTAINING PROTEIN"/>
    <property type="match status" value="1"/>
</dbReference>
<evidence type="ECO:0000313" key="8">
    <source>
        <dbReference type="WBParaSite" id="maker-uti_cns_0049182-snap-gene-0.1-mRNA-1"/>
    </source>
</evidence>
<keyword evidence="2" id="KW-0238">DNA-binding</keyword>
<feature type="transmembrane region" description="Helical" evidence="5">
    <location>
        <begin position="1299"/>
        <end position="1323"/>
    </location>
</feature>
<dbReference type="InterPro" id="IPR036188">
    <property type="entry name" value="FAD/NAD-bd_sf"/>
</dbReference>
<dbReference type="InterPro" id="IPR000953">
    <property type="entry name" value="Chromo/chromo_shadow_dom"/>
</dbReference>
<dbReference type="Gene3D" id="3.30.70.1990">
    <property type="match status" value="1"/>
</dbReference>
<dbReference type="GO" id="GO:0003677">
    <property type="term" value="F:DNA binding"/>
    <property type="evidence" value="ECO:0007669"/>
    <property type="project" value="UniProtKB-KW"/>
</dbReference>
<keyword evidence="5" id="KW-0472">Membrane</keyword>